<dbReference type="AlphaFoldDB" id="A0A2S5JG38"/>
<proteinExistence type="inferred from homology"/>
<dbReference type="InterPro" id="IPR036271">
    <property type="entry name" value="Tet_transcr_reg_TetR-rel_C_sf"/>
</dbReference>
<comment type="function">
    <text evidence="6">Repressor involved in the biosynthesis of the osmoprotectant glycine betaine. It represses transcription of the choline transporter BetT and the genes of BetAB involved in the synthesis of glycine betaine.</text>
</comment>
<dbReference type="Gene3D" id="1.10.357.10">
    <property type="entry name" value="Tetracycline Repressor, domain 2"/>
    <property type="match status" value="1"/>
</dbReference>
<evidence type="ECO:0000313" key="11">
    <source>
        <dbReference type="Proteomes" id="UP000239736"/>
    </source>
</evidence>
<dbReference type="InterPro" id="IPR050109">
    <property type="entry name" value="HTH-type_TetR-like_transc_reg"/>
</dbReference>
<name>A0A2S5JG38_9RHOB</name>
<evidence type="ECO:0000259" key="9">
    <source>
        <dbReference type="PROSITE" id="PS50977"/>
    </source>
</evidence>
<evidence type="ECO:0000256" key="4">
    <source>
        <dbReference type="ARBA" id="ARBA00023125"/>
    </source>
</evidence>
<dbReference type="Pfam" id="PF13977">
    <property type="entry name" value="TetR_C_6"/>
    <property type="match status" value="1"/>
</dbReference>
<dbReference type="GO" id="GO:0000976">
    <property type="term" value="F:transcription cis-regulatory region binding"/>
    <property type="evidence" value="ECO:0007669"/>
    <property type="project" value="TreeGrafter"/>
</dbReference>
<dbReference type="NCBIfam" id="TIGR03384">
    <property type="entry name" value="betaine_BetI"/>
    <property type="match status" value="1"/>
</dbReference>
<dbReference type="InterPro" id="IPR017757">
    <property type="entry name" value="Tscrpt_rep_BetI"/>
</dbReference>
<dbReference type="NCBIfam" id="NF001978">
    <property type="entry name" value="PRK00767.1"/>
    <property type="match status" value="1"/>
</dbReference>
<feature type="domain" description="HTH tetR-type" evidence="9">
    <location>
        <begin position="8"/>
        <end position="68"/>
    </location>
</feature>
<keyword evidence="3 7" id="KW-0805">Transcription regulation</keyword>
<dbReference type="HAMAP" id="MF_00768">
    <property type="entry name" value="HTH_type_BetI"/>
    <property type="match status" value="1"/>
</dbReference>
<evidence type="ECO:0000256" key="1">
    <source>
        <dbReference type="ARBA" id="ARBA00004719"/>
    </source>
</evidence>
<keyword evidence="2 7" id="KW-0678">Repressor</keyword>
<dbReference type="PANTHER" id="PTHR30055:SF187">
    <property type="entry name" value="TRANSCRIPTIONAL REGULATORY PROTEIN"/>
    <property type="match status" value="1"/>
</dbReference>
<dbReference type="PROSITE" id="PS50977">
    <property type="entry name" value="HTH_TETR_2"/>
    <property type="match status" value="1"/>
</dbReference>
<comment type="function">
    <text evidence="7">Repressor involved in choline regulation of the bet genes.</text>
</comment>
<sequence>MPKVGAEPIRKAALVWATITEIGRAGSLDVTVAQIARRAGMSSALAHHYFGSKEQIFLAAMRHILTVYAAEVRGALASADGPRGRVEAIVRASFTTTNFRREVIGAWLNFYVLAQTQPEAARLLSIYQRRLRSNLVHDLRPLVGERAGQVADTLGALIDGVYIRQALKKPGAPDGAGATELILSCLERELEAS</sequence>
<dbReference type="InterPro" id="IPR009057">
    <property type="entry name" value="Homeodomain-like_sf"/>
</dbReference>
<evidence type="ECO:0000256" key="6">
    <source>
        <dbReference type="ARBA" id="ARBA00024936"/>
    </source>
</evidence>
<keyword evidence="4 7" id="KW-0238">DNA-binding</keyword>
<dbReference type="GO" id="GO:0045892">
    <property type="term" value="P:negative regulation of DNA-templated transcription"/>
    <property type="evidence" value="ECO:0007669"/>
    <property type="project" value="UniProtKB-UniRule"/>
</dbReference>
<gene>
    <name evidence="7" type="primary">betI</name>
    <name evidence="10" type="ORF">LV82_02140</name>
</gene>
<protein>
    <recommendedName>
        <fullName evidence="7">HTH-type transcriptional regulator BetI</fullName>
    </recommendedName>
</protein>
<evidence type="ECO:0000256" key="5">
    <source>
        <dbReference type="ARBA" id="ARBA00023163"/>
    </source>
</evidence>
<evidence type="ECO:0000256" key="7">
    <source>
        <dbReference type="HAMAP-Rule" id="MF_00768"/>
    </source>
</evidence>
<dbReference type="SUPFAM" id="SSF48498">
    <property type="entry name" value="Tetracyclin repressor-like, C-terminal domain"/>
    <property type="match status" value="1"/>
</dbReference>
<feature type="DNA-binding region" description="H-T-H motif" evidence="7 8">
    <location>
        <begin position="31"/>
        <end position="50"/>
    </location>
</feature>
<comment type="caution">
    <text evidence="10">The sequence shown here is derived from an EMBL/GenBank/DDBJ whole genome shotgun (WGS) entry which is preliminary data.</text>
</comment>
<accession>A0A2S5JG38</accession>
<comment type="pathway">
    <text evidence="1 7">Amine and polyamine biosynthesis; betaine biosynthesis via choline pathway [regulation].</text>
</comment>
<dbReference type="RefSeq" id="WP_104071512.1">
    <property type="nucleotide sequence ID" value="NZ_PRDS01000006.1"/>
</dbReference>
<dbReference type="InterPro" id="IPR039538">
    <property type="entry name" value="BetI_C"/>
</dbReference>
<keyword evidence="11" id="KW-1185">Reference proteome</keyword>
<evidence type="ECO:0000313" key="10">
    <source>
        <dbReference type="EMBL" id="PPB80265.1"/>
    </source>
</evidence>
<evidence type="ECO:0000256" key="2">
    <source>
        <dbReference type="ARBA" id="ARBA00022491"/>
    </source>
</evidence>
<organism evidence="10 11">
    <name type="scientific">Albidovulum inexpectatum</name>
    <dbReference type="NCBI Taxonomy" id="196587"/>
    <lineage>
        <taxon>Bacteria</taxon>
        <taxon>Pseudomonadati</taxon>
        <taxon>Pseudomonadota</taxon>
        <taxon>Alphaproteobacteria</taxon>
        <taxon>Rhodobacterales</taxon>
        <taxon>Paracoccaceae</taxon>
        <taxon>Albidovulum</taxon>
    </lineage>
</organism>
<evidence type="ECO:0000256" key="3">
    <source>
        <dbReference type="ARBA" id="ARBA00023015"/>
    </source>
</evidence>
<evidence type="ECO:0000256" key="8">
    <source>
        <dbReference type="PROSITE-ProRule" id="PRU00335"/>
    </source>
</evidence>
<dbReference type="Proteomes" id="UP000239736">
    <property type="component" value="Unassembled WGS sequence"/>
</dbReference>
<dbReference type="InterPro" id="IPR001647">
    <property type="entry name" value="HTH_TetR"/>
</dbReference>
<dbReference type="GO" id="GO:0019285">
    <property type="term" value="P:glycine betaine biosynthetic process from choline"/>
    <property type="evidence" value="ECO:0007669"/>
    <property type="project" value="UniProtKB-UniRule"/>
</dbReference>
<dbReference type="EMBL" id="PRDS01000006">
    <property type="protein sequence ID" value="PPB80265.1"/>
    <property type="molecule type" value="Genomic_DNA"/>
</dbReference>
<dbReference type="UniPathway" id="UPA00529"/>
<reference evidence="10 11" key="1">
    <citation type="submission" date="2018-01" db="EMBL/GenBank/DDBJ databases">
        <title>Genomic Encyclopedia of Archaeal and Bacterial Type Strains, Phase II (KMG-II): from individual species to whole genera.</title>
        <authorList>
            <person name="Goeker M."/>
        </authorList>
    </citation>
    <scope>NUCLEOTIDE SEQUENCE [LARGE SCALE GENOMIC DNA]</scope>
    <source>
        <strain evidence="10 11">DSM 12048</strain>
    </source>
</reference>
<dbReference type="Pfam" id="PF00440">
    <property type="entry name" value="TetR_N"/>
    <property type="match status" value="1"/>
</dbReference>
<dbReference type="OrthoDB" id="7618612at2"/>
<dbReference type="SUPFAM" id="SSF46689">
    <property type="entry name" value="Homeodomain-like"/>
    <property type="match status" value="1"/>
</dbReference>
<dbReference type="GO" id="GO:0003700">
    <property type="term" value="F:DNA-binding transcription factor activity"/>
    <property type="evidence" value="ECO:0007669"/>
    <property type="project" value="UniProtKB-UniRule"/>
</dbReference>
<keyword evidence="5 7" id="KW-0804">Transcription</keyword>
<dbReference type="PANTHER" id="PTHR30055">
    <property type="entry name" value="HTH-TYPE TRANSCRIPTIONAL REGULATOR RUTR"/>
    <property type="match status" value="1"/>
</dbReference>